<dbReference type="Pfam" id="PF09521">
    <property type="entry name" value="RE_NgoPII"/>
    <property type="match status" value="1"/>
</dbReference>
<dbReference type="GO" id="GO:0009036">
    <property type="term" value="F:type II site-specific deoxyribonuclease activity"/>
    <property type="evidence" value="ECO:0007669"/>
    <property type="project" value="InterPro"/>
</dbReference>
<reference evidence="1" key="1">
    <citation type="submission" date="2022-07" db="EMBL/GenBank/DDBJ databases">
        <title>Genome-based characterization of novel serogroup A variants of Pasteurella multocida.</title>
        <authorList>
            <person name="Prajapati A."/>
            <person name="Yogisharadhya R."/>
            <person name="Mohanty N."/>
            <person name="Chanda M."/>
            <person name="Mendem S.K."/>
            <person name="Siddaramappa S."/>
            <person name="Shivachandra S.B."/>
        </authorList>
    </citation>
    <scope>NUCLEOTIDE SEQUENCE</scope>
    <source>
        <strain evidence="1">NIVEDIPm19</strain>
    </source>
</reference>
<accession>A0A9X3UTE8</accession>
<organism evidence="1 2">
    <name type="scientific">Pasteurella multocida</name>
    <dbReference type="NCBI Taxonomy" id="747"/>
    <lineage>
        <taxon>Bacteria</taxon>
        <taxon>Pseudomonadati</taxon>
        <taxon>Pseudomonadota</taxon>
        <taxon>Gammaproteobacteria</taxon>
        <taxon>Pasteurellales</taxon>
        <taxon>Pasteurellaceae</taxon>
        <taxon>Pasteurella</taxon>
    </lineage>
</organism>
<sequence>MNIIDAIITLINNPIIELVSHYQSHNRANQAGDALEEYVKDLFANTFNLSEIERLEKRSHVFSYLGNSSNPPDIMLRNGDAIEVKKIQSNNSDLALNSSYPKAKLFSDSPMISNACRNAENWTEKDLIYIVGVVDNSNLKHLAMVYGEDYCASKDCYLRIKSTIKKGVESIHGVEFSYTKELGRVNKVDPLGITYLRVRGMWGIENPWQVFNYIYQRDLSNHFNFMAIISEEKWNSFSNKNKLIELASDFVKISDVKIKDPNNPAILKNAKLITFYQ</sequence>
<protein>
    <submittedName>
        <fullName evidence="1">NgoPII family restriction endonuclease</fullName>
        <ecNumber evidence="1">3.1.21.-</ecNumber>
    </submittedName>
</protein>
<dbReference type="AlphaFoldDB" id="A0A9X3UTE8"/>
<name>A0A9X3UTE8_PASMD</name>
<dbReference type="GO" id="GO:0003677">
    <property type="term" value="F:DNA binding"/>
    <property type="evidence" value="ECO:0007669"/>
    <property type="project" value="InterPro"/>
</dbReference>
<dbReference type="EC" id="3.1.21.-" evidence="1"/>
<keyword evidence="1" id="KW-0540">Nuclease</keyword>
<evidence type="ECO:0000313" key="2">
    <source>
        <dbReference type="Proteomes" id="UP001145481"/>
    </source>
</evidence>
<dbReference type="InterPro" id="IPR019046">
    <property type="entry name" value="Restrct_endonuc_II_NgoPII"/>
</dbReference>
<evidence type="ECO:0000313" key="1">
    <source>
        <dbReference type="EMBL" id="MDA5623006.1"/>
    </source>
</evidence>
<keyword evidence="1" id="KW-0255">Endonuclease</keyword>
<proteinExistence type="predicted"/>
<dbReference type="Proteomes" id="UP001145481">
    <property type="component" value="Unassembled WGS sequence"/>
</dbReference>
<keyword evidence="1" id="KW-0378">Hydrolase</keyword>
<dbReference type="GO" id="GO:0009307">
    <property type="term" value="P:DNA restriction-modification system"/>
    <property type="evidence" value="ECO:0007669"/>
    <property type="project" value="InterPro"/>
</dbReference>
<dbReference type="RefSeq" id="WP_151249077.1">
    <property type="nucleotide sequence ID" value="NZ_CP048402.1"/>
</dbReference>
<gene>
    <name evidence="1" type="ORF">NM948_05545</name>
</gene>
<dbReference type="EMBL" id="JANJHC010000009">
    <property type="protein sequence ID" value="MDA5623006.1"/>
    <property type="molecule type" value="Genomic_DNA"/>
</dbReference>
<comment type="caution">
    <text evidence="1">The sequence shown here is derived from an EMBL/GenBank/DDBJ whole genome shotgun (WGS) entry which is preliminary data.</text>
</comment>